<dbReference type="PANTHER" id="PTHR39189:SF1">
    <property type="entry name" value="UPF0173 METAL-DEPENDENT HYDROLASE YTKL"/>
    <property type="match status" value="1"/>
</dbReference>
<sequence>MKITFYAHASFRLEEGDLAVVTDPYTPGPKPGSGFEPIDEPADLVIMSSSTDDFHSDPSHVRGRGGGRPVVVDALELPEGGTTVLGVPITPFPAFESRNYDFQGEFGRHPDANALYLFTLGGINVLHMGDTGNPVAPEHLEQLRGRVDVLLALAGAHATIAYDDLDAAIGAIGPRIIIPMHYHSPRGWLNIEPVDAFLSRYPAGMITRVGGPSLEVTPDTLPAEPHIYVLDQTR</sequence>
<evidence type="ECO:0000313" key="1">
    <source>
        <dbReference type="EMBL" id="GGM19878.1"/>
    </source>
</evidence>
<dbReference type="PANTHER" id="PTHR39189">
    <property type="entry name" value="UPF0173 METAL-DEPENDENT HYDROLASE YTKL"/>
    <property type="match status" value="1"/>
</dbReference>
<dbReference type="SUPFAM" id="SSF56281">
    <property type="entry name" value="Metallo-hydrolase/oxidoreductase"/>
    <property type="match status" value="1"/>
</dbReference>
<gene>
    <name evidence="1" type="ORF">GCM10010841_29880</name>
</gene>
<organism evidence="1 2">
    <name type="scientific">Deinococcus aerophilus</name>
    <dbReference type="NCBI Taxonomy" id="522488"/>
    <lineage>
        <taxon>Bacteria</taxon>
        <taxon>Thermotogati</taxon>
        <taxon>Deinococcota</taxon>
        <taxon>Deinococci</taxon>
        <taxon>Deinococcales</taxon>
        <taxon>Deinococcaceae</taxon>
        <taxon>Deinococcus</taxon>
    </lineage>
</organism>
<dbReference type="Proteomes" id="UP000661918">
    <property type="component" value="Unassembled WGS sequence"/>
</dbReference>
<evidence type="ECO:0000313" key="2">
    <source>
        <dbReference type="Proteomes" id="UP000661918"/>
    </source>
</evidence>
<dbReference type="Gene3D" id="3.60.15.10">
    <property type="entry name" value="Ribonuclease Z/Hydroxyacylglutathione hydrolase-like"/>
    <property type="match status" value="1"/>
</dbReference>
<protein>
    <submittedName>
        <fullName evidence="1">MBL fold metallo-hydrolase</fullName>
    </submittedName>
</protein>
<reference evidence="2" key="1">
    <citation type="journal article" date="2019" name="Int. J. Syst. Evol. Microbiol.">
        <title>The Global Catalogue of Microorganisms (GCM) 10K type strain sequencing project: providing services to taxonomists for standard genome sequencing and annotation.</title>
        <authorList>
            <consortium name="The Broad Institute Genomics Platform"/>
            <consortium name="The Broad Institute Genome Sequencing Center for Infectious Disease"/>
            <person name="Wu L."/>
            <person name="Ma J."/>
        </authorList>
    </citation>
    <scope>NUCLEOTIDE SEQUENCE [LARGE SCALE GENOMIC DNA]</scope>
    <source>
        <strain evidence="2">JCM 15443</strain>
    </source>
</reference>
<dbReference type="Pfam" id="PF13483">
    <property type="entry name" value="Lactamase_B_3"/>
    <property type="match status" value="1"/>
</dbReference>
<dbReference type="RefSeq" id="WP_188905155.1">
    <property type="nucleotide sequence ID" value="NZ_BMOM01000038.1"/>
</dbReference>
<dbReference type="InterPro" id="IPR036866">
    <property type="entry name" value="RibonucZ/Hydroxyglut_hydro"/>
</dbReference>
<name>A0ABQ2H0D4_9DEIO</name>
<accession>A0ABQ2H0D4</accession>
<dbReference type="EMBL" id="BMOM01000038">
    <property type="protein sequence ID" value="GGM19878.1"/>
    <property type="molecule type" value="Genomic_DNA"/>
</dbReference>
<proteinExistence type="predicted"/>
<comment type="caution">
    <text evidence="1">The sequence shown here is derived from an EMBL/GenBank/DDBJ whole genome shotgun (WGS) entry which is preliminary data.</text>
</comment>
<keyword evidence="2" id="KW-1185">Reference proteome</keyword>